<dbReference type="Proteomes" id="UP001530293">
    <property type="component" value="Unassembled WGS sequence"/>
</dbReference>
<comment type="caution">
    <text evidence="11">The sequence shown here is derived from an EMBL/GenBank/DDBJ whole genome shotgun (WGS) entry which is preliminary data.</text>
</comment>
<dbReference type="InterPro" id="IPR003395">
    <property type="entry name" value="RecF/RecN/SMC_N"/>
</dbReference>
<feature type="coiled-coil region" evidence="8">
    <location>
        <begin position="894"/>
        <end position="991"/>
    </location>
</feature>
<evidence type="ECO:0000256" key="8">
    <source>
        <dbReference type="SAM" id="Coils"/>
    </source>
</evidence>
<evidence type="ECO:0000256" key="6">
    <source>
        <dbReference type="ARBA" id="ARBA00023306"/>
    </source>
</evidence>
<dbReference type="InterPro" id="IPR036277">
    <property type="entry name" value="SMC_hinge_sf"/>
</dbReference>
<name>A0ABD3MBK2_9STRA</name>
<evidence type="ECO:0000256" key="5">
    <source>
        <dbReference type="ARBA" id="ARBA00023242"/>
    </source>
</evidence>
<feature type="compositionally biased region" description="Basic and acidic residues" evidence="9">
    <location>
        <begin position="1046"/>
        <end position="1057"/>
    </location>
</feature>
<dbReference type="Gene3D" id="1.20.1060.20">
    <property type="match status" value="1"/>
</dbReference>
<evidence type="ECO:0000256" key="2">
    <source>
        <dbReference type="ARBA" id="ARBA00022618"/>
    </source>
</evidence>
<evidence type="ECO:0000256" key="1">
    <source>
        <dbReference type="ARBA" id="ARBA00004123"/>
    </source>
</evidence>
<accession>A0ABD3MBK2</accession>
<gene>
    <name evidence="11" type="ORF">ACHAWU_006510</name>
</gene>
<evidence type="ECO:0000256" key="3">
    <source>
        <dbReference type="ARBA" id="ARBA00022776"/>
    </source>
</evidence>
<feature type="region of interest" description="Disordered" evidence="9">
    <location>
        <begin position="742"/>
        <end position="761"/>
    </location>
</feature>
<dbReference type="PIRSF" id="PIRSF005719">
    <property type="entry name" value="SMC"/>
    <property type="match status" value="1"/>
</dbReference>
<dbReference type="InterPro" id="IPR027417">
    <property type="entry name" value="P-loop_NTPase"/>
</dbReference>
<feature type="region of interest" description="Disordered" evidence="9">
    <location>
        <begin position="1305"/>
        <end position="1341"/>
    </location>
</feature>
<feature type="region of interest" description="Disordered" evidence="9">
    <location>
        <begin position="86"/>
        <end position="119"/>
    </location>
</feature>
<feature type="coiled-coil region" evidence="8">
    <location>
        <begin position="356"/>
        <end position="400"/>
    </location>
</feature>
<dbReference type="Gene3D" id="3.30.70.1620">
    <property type="match status" value="1"/>
</dbReference>
<keyword evidence="4 8" id="KW-0175">Coiled coil</keyword>
<dbReference type="GO" id="GO:0051301">
    <property type="term" value="P:cell division"/>
    <property type="evidence" value="ECO:0007669"/>
    <property type="project" value="UniProtKB-KW"/>
</dbReference>
<feature type="compositionally biased region" description="Polar residues" evidence="9">
    <location>
        <begin position="1016"/>
        <end position="1044"/>
    </location>
</feature>
<sequence>MPVTYLELENFKSYAGKQRIGPFFNFTCVIGPNGSGKSNLMDAMSFVLGVQSRDLRSSQMKDLIFRPPGSEHDDTLSARASLVYVEPTPKEGGDDDEEGEGGGDNDDEGAGSKKSSRLAKKLPQGKTIIFSRIVTVKGTGEYQINGKNVTFKQYEAKLASIGVLLKARNFLVFQGDVEGMARKNPKQLVEMFENLSGSSELKEEYEMCMKAKEEAEQKTIFAFNKQKEHRSERKVLKEQMDEAERFRTLLSQRTSLKINYFLWMLFHIHSDVQQRETTLAELQESIAEHAELVNEKEAILKQAKKQASKARSQSSAKDKLRMKLEAEVDKLQPAVIESSEAISALRKRVATDAKSVAKIKQEKNEHGEKLGELSEEIEEYKQMEAELQREYDELKQSEQGVGSMTEDQEQEYERIRDAAAVASTAPRRKLQSAVRTLESARAKAAKVAEERKELQSRKDEAERSVGVLTARKETLEKVRNYFVMSLEKTQSELATAESSLSSLQKSDSEYQTKRTAIEAQLETIHNTLRQAKDDRRKDKEEERILNAIDALKRHFPGVKGRLVDLCRPSQQRYNLAVTVAGGKDMDAIVVDGKKTAFDCIKYLRDQRIGTATFLPLDSLQTPSPESTERLRAMAENDGRYRLAADVIRVSNDEYRSAVLYAVGNAVVCDSLDVAREICFSRGGRGGNADDRIKAVTLKGAVISKAGTMTGGVTKDDTNRAGRWSEQKLEELRSKKDALEIEREDLDAEAGRGSGSRTSKAEDLRNVIGNLRNKEQYTKSDLEYTKKKLSEQVALMKSSKTLLEKLDKQAAECEEEVTEANDLVLQHRQEVRLVEDEHFAPFRKATGISDLRAYDEAIGKAREDFVKKRTDIREHLAKLTAKRKYEEEKDFDSKLTKALKKKASHEKQLEEAEEKEKQLLSDVSELKAKLDDAESTLKHAVETEQEAEEVVREARNTLKEAEGDYNKVTKTINAEENDLMVLRQKLHETLQKARVDEVELPMLDAEDMDEDDDDNNGESQPSESGTRSSSRTNSQAATQESSAHFSQRGDAKVAKDRRDAGKVDFSAMDEDLKVRRSASEDDNLKKRFESKILKLTQEIDGIAPNMKAAGAFDTMTEKVKETVDEFNTAKEESRKANEAFNKVRKARSHKFNTAFKQIDAALKIIYTDMTKSSKHPLGGNAYLSLDDCDEPYRGGMKFNAMPPMKRFRDMEQLSGGEKTVAALSLLFAIHSYRPAPFFIMDEVDAALDNVNVLKVCNYIRQRSSDFQCIVISLKDMFYERSESLVGICRDVSSNSSRTLTLDLSKFDTDRSSGSEKHGEKRSLDSRSDSLKRPKLIASGGAE</sequence>
<keyword evidence="5 7" id="KW-0539">Nucleus</keyword>
<dbReference type="SUPFAM" id="SSF52540">
    <property type="entry name" value="P-loop containing nucleoside triphosphate hydrolases"/>
    <property type="match status" value="1"/>
</dbReference>
<protein>
    <recommendedName>
        <fullName evidence="7">Structural maintenance of chromosomes protein</fullName>
    </recommendedName>
</protein>
<evidence type="ECO:0000259" key="10">
    <source>
        <dbReference type="SMART" id="SM00968"/>
    </source>
</evidence>
<feature type="compositionally biased region" description="Basic and acidic residues" evidence="9">
    <location>
        <begin position="1305"/>
        <end position="1330"/>
    </location>
</feature>
<reference evidence="11 12" key="1">
    <citation type="submission" date="2024-10" db="EMBL/GenBank/DDBJ databases">
        <title>Updated reference genomes for cyclostephanoid diatoms.</title>
        <authorList>
            <person name="Roberts W.R."/>
            <person name="Alverson A.J."/>
        </authorList>
    </citation>
    <scope>NUCLEOTIDE SEQUENCE [LARGE SCALE GENOMIC DNA]</scope>
    <source>
        <strain evidence="11 12">AJA232-27</strain>
    </source>
</reference>
<evidence type="ECO:0000313" key="12">
    <source>
        <dbReference type="Proteomes" id="UP001530293"/>
    </source>
</evidence>
<dbReference type="EMBL" id="JALLBG020000149">
    <property type="protein sequence ID" value="KAL3761480.1"/>
    <property type="molecule type" value="Genomic_DNA"/>
</dbReference>
<keyword evidence="6" id="KW-0131">Cell cycle</keyword>
<comment type="similarity">
    <text evidence="7">Belongs to the SMC family.</text>
</comment>
<organism evidence="11 12">
    <name type="scientific">Discostella pseudostelligera</name>
    <dbReference type="NCBI Taxonomy" id="259834"/>
    <lineage>
        <taxon>Eukaryota</taxon>
        <taxon>Sar</taxon>
        <taxon>Stramenopiles</taxon>
        <taxon>Ochrophyta</taxon>
        <taxon>Bacillariophyta</taxon>
        <taxon>Coscinodiscophyceae</taxon>
        <taxon>Thalassiosirophycidae</taxon>
        <taxon>Stephanodiscales</taxon>
        <taxon>Stephanodiscaceae</taxon>
        <taxon>Discostella</taxon>
    </lineage>
</organism>
<evidence type="ECO:0000256" key="4">
    <source>
        <dbReference type="ARBA" id="ARBA00023054"/>
    </source>
</evidence>
<dbReference type="Pfam" id="PF02463">
    <property type="entry name" value="SMC_N"/>
    <property type="match status" value="1"/>
</dbReference>
<dbReference type="Gene3D" id="3.40.50.300">
    <property type="entry name" value="P-loop containing nucleotide triphosphate hydrolases"/>
    <property type="match status" value="2"/>
</dbReference>
<proteinExistence type="inferred from homology"/>
<dbReference type="SMART" id="SM00968">
    <property type="entry name" value="SMC_hinge"/>
    <property type="match status" value="1"/>
</dbReference>
<evidence type="ECO:0000256" key="9">
    <source>
        <dbReference type="SAM" id="MobiDB-lite"/>
    </source>
</evidence>
<feature type="compositionally biased region" description="Acidic residues" evidence="9">
    <location>
        <begin position="1004"/>
        <end position="1015"/>
    </location>
</feature>
<comment type="subcellular location">
    <subcellularLocation>
        <location evidence="1 7">Nucleus</location>
    </subcellularLocation>
</comment>
<dbReference type="PANTHER" id="PTHR18937:SF12">
    <property type="entry name" value="STRUCTURAL MAINTENANCE OF CHROMOSOMES PROTEIN"/>
    <property type="match status" value="1"/>
</dbReference>
<dbReference type="GO" id="GO:0005634">
    <property type="term" value="C:nucleus"/>
    <property type="evidence" value="ECO:0007669"/>
    <property type="project" value="UniProtKB-SubCell"/>
</dbReference>
<keyword evidence="2" id="KW-0132">Cell division</keyword>
<dbReference type="PANTHER" id="PTHR18937">
    <property type="entry name" value="STRUCTURAL MAINTENANCE OF CHROMOSOMES SMC FAMILY MEMBER"/>
    <property type="match status" value="1"/>
</dbReference>
<feature type="coiled-coil region" evidence="8">
    <location>
        <begin position="430"/>
        <end position="541"/>
    </location>
</feature>
<keyword evidence="12" id="KW-1185">Reference proteome</keyword>
<dbReference type="InterPro" id="IPR024704">
    <property type="entry name" value="SMC"/>
</dbReference>
<feature type="coiled-coil region" evidence="8">
    <location>
        <begin position="795"/>
        <end position="829"/>
    </location>
</feature>
<feature type="domain" description="SMC hinge" evidence="10">
    <location>
        <begin position="556"/>
        <end position="678"/>
    </location>
</feature>
<dbReference type="InterPro" id="IPR010935">
    <property type="entry name" value="SMC_hinge"/>
</dbReference>
<feature type="coiled-coil region" evidence="8">
    <location>
        <begin position="198"/>
        <end position="246"/>
    </location>
</feature>
<dbReference type="Pfam" id="PF06470">
    <property type="entry name" value="SMC_hinge"/>
    <property type="match status" value="1"/>
</dbReference>
<evidence type="ECO:0000313" key="11">
    <source>
        <dbReference type="EMBL" id="KAL3761480.1"/>
    </source>
</evidence>
<feature type="coiled-coil region" evidence="8">
    <location>
        <begin position="279"/>
        <end position="313"/>
    </location>
</feature>
<feature type="region of interest" description="Disordered" evidence="9">
    <location>
        <begin position="1004"/>
        <end position="1057"/>
    </location>
</feature>
<evidence type="ECO:0000256" key="7">
    <source>
        <dbReference type="PIRNR" id="PIRNR005719"/>
    </source>
</evidence>
<keyword evidence="3" id="KW-0498">Mitosis</keyword>
<dbReference type="SUPFAM" id="SSF75553">
    <property type="entry name" value="Smc hinge domain"/>
    <property type="match status" value="1"/>
</dbReference>
<feature type="compositionally biased region" description="Acidic residues" evidence="9">
    <location>
        <begin position="93"/>
        <end position="109"/>
    </location>
</feature>